<dbReference type="Pfam" id="PF09407">
    <property type="entry name" value="AbiEi_1"/>
    <property type="match status" value="1"/>
</dbReference>
<proteinExistence type="predicted"/>
<protein>
    <recommendedName>
        <fullName evidence="1">AbiEi antitoxin C-terminal domain-containing protein</fullName>
    </recommendedName>
</protein>
<comment type="caution">
    <text evidence="2">The sequence shown here is derived from an EMBL/GenBank/DDBJ whole genome shotgun (WGS) entry which is preliminary data.</text>
</comment>
<evidence type="ECO:0000259" key="1">
    <source>
        <dbReference type="Pfam" id="PF09407"/>
    </source>
</evidence>
<gene>
    <name evidence="2" type="ORF">RN51_02918</name>
</gene>
<name>A0A0F0KHE8_9MICO</name>
<evidence type="ECO:0000313" key="3">
    <source>
        <dbReference type="Proteomes" id="UP000033725"/>
    </source>
</evidence>
<dbReference type="InterPro" id="IPR018547">
    <property type="entry name" value="AbiEi_C"/>
</dbReference>
<dbReference type="EMBL" id="JYIV01000029">
    <property type="protein sequence ID" value="KJL19580.1"/>
    <property type="molecule type" value="Genomic_DNA"/>
</dbReference>
<dbReference type="AlphaFoldDB" id="A0A0F0KHE8"/>
<dbReference type="PATRIC" id="fig|82380.10.peg.2931"/>
<accession>A0A0F0KHE8</accession>
<dbReference type="Proteomes" id="UP000033725">
    <property type="component" value="Unassembled WGS sequence"/>
</dbReference>
<reference evidence="2 3" key="1">
    <citation type="submission" date="2015-02" db="EMBL/GenBank/DDBJ databases">
        <title>Draft genome sequences of ten Microbacterium spp. with emphasis on heavy metal contaminated environments.</title>
        <authorList>
            <person name="Corretto E."/>
        </authorList>
    </citation>
    <scope>NUCLEOTIDE SEQUENCE [LARGE SCALE GENOMIC DNA]</scope>
    <source>
        <strain evidence="2 3">BEL163</strain>
    </source>
</reference>
<organism evidence="2 3">
    <name type="scientific">Microbacterium oxydans</name>
    <dbReference type="NCBI Taxonomy" id="82380"/>
    <lineage>
        <taxon>Bacteria</taxon>
        <taxon>Bacillati</taxon>
        <taxon>Actinomycetota</taxon>
        <taxon>Actinomycetes</taxon>
        <taxon>Micrococcales</taxon>
        <taxon>Microbacteriaceae</taxon>
        <taxon>Microbacterium</taxon>
    </lineage>
</organism>
<evidence type="ECO:0000313" key="2">
    <source>
        <dbReference type="EMBL" id="KJL19580.1"/>
    </source>
</evidence>
<feature type="domain" description="AbiEi antitoxin C-terminal" evidence="1">
    <location>
        <begin position="45"/>
        <end position="134"/>
    </location>
</feature>
<sequence length="184" mass="19567">MVHPVFLYLPGVRLSLAELSAARIDGHVVEVGDAYVPADLPEGAHVRASTVASLVQAGTAASGPTAAWIHGAGDAPPNVHHVRRCVERRIRAATSSRLVFHDTVVPASDLGLIGGVPVTTPVRTMLDLATAVHRDPRVLTWMDRLALVFPDASEAAADSLRRMSRVPGSRAGRAVLDRLSVKKR</sequence>